<sequence length="129" mass="13628">MFLGSGSGPRHFQMKLYSRDSASGSYFLHLLDRLGIETEAKPRLVAVIGRSPVEAVAGGEAELTVITVPVEGVVLAGLLPEELQNYNTFSVGVSANAKERKAAEQLISLLRSPAAAAAIRSKALEPVVP</sequence>
<evidence type="ECO:0000313" key="1">
    <source>
        <dbReference type="EMBL" id="QOZ66400.1"/>
    </source>
</evidence>
<name>A0AAE7TFC7_9BRAD</name>
<dbReference type="KEGG" id="barh:WN72_08275"/>
<accession>A0AAE7TFC7</accession>
<gene>
    <name evidence="1" type="ORF">WN72_08275</name>
</gene>
<dbReference type="SUPFAM" id="SSF53850">
    <property type="entry name" value="Periplasmic binding protein-like II"/>
    <property type="match status" value="1"/>
</dbReference>
<protein>
    <recommendedName>
        <fullName evidence="3">Molybdate transport system substrate-binding protein</fullName>
    </recommendedName>
</protein>
<dbReference type="Pfam" id="PF13531">
    <property type="entry name" value="SBP_bac_11"/>
    <property type="match status" value="1"/>
</dbReference>
<reference evidence="1 2" key="1">
    <citation type="submission" date="2018-06" db="EMBL/GenBank/DDBJ databases">
        <title>Comparative genomics of Bradyrhizobium nodulating Arachidis hypogaea.</title>
        <authorList>
            <person name="Li Y."/>
        </authorList>
    </citation>
    <scope>NUCLEOTIDE SEQUENCE [LARGE SCALE GENOMIC DNA]</scope>
    <source>
        <strain evidence="1 2">CCBAU 051107</strain>
    </source>
</reference>
<evidence type="ECO:0000313" key="2">
    <source>
        <dbReference type="Proteomes" id="UP000594015"/>
    </source>
</evidence>
<dbReference type="Proteomes" id="UP000594015">
    <property type="component" value="Chromosome"/>
</dbReference>
<evidence type="ECO:0008006" key="3">
    <source>
        <dbReference type="Google" id="ProtNLM"/>
    </source>
</evidence>
<dbReference type="EMBL" id="CP030050">
    <property type="protein sequence ID" value="QOZ66400.1"/>
    <property type="molecule type" value="Genomic_DNA"/>
</dbReference>
<organism evidence="1 2">
    <name type="scientific">Bradyrhizobium arachidis</name>
    <dbReference type="NCBI Taxonomy" id="858423"/>
    <lineage>
        <taxon>Bacteria</taxon>
        <taxon>Pseudomonadati</taxon>
        <taxon>Pseudomonadota</taxon>
        <taxon>Alphaproteobacteria</taxon>
        <taxon>Hyphomicrobiales</taxon>
        <taxon>Nitrobacteraceae</taxon>
        <taxon>Bradyrhizobium</taxon>
    </lineage>
</organism>
<proteinExistence type="predicted"/>
<dbReference type="AlphaFoldDB" id="A0AAE7TFC7"/>